<dbReference type="InterPro" id="IPR000524">
    <property type="entry name" value="Tscrpt_reg_HTH_GntR"/>
</dbReference>
<dbReference type="FunFam" id="1.10.10.10:FF:000048">
    <property type="entry name" value="Pyruvate dehydrogenase complex transcriptional repressor"/>
    <property type="match status" value="1"/>
</dbReference>
<keyword evidence="4" id="KW-0804">Transcription</keyword>
<evidence type="ECO:0000313" key="8">
    <source>
        <dbReference type="EMBL" id="OBX35023.1"/>
    </source>
</evidence>
<dbReference type="Pfam" id="PF00392">
    <property type="entry name" value="GntR"/>
    <property type="match status" value="1"/>
</dbReference>
<evidence type="ECO:0000256" key="5">
    <source>
        <dbReference type="ARBA" id="ARBA00037357"/>
    </source>
</evidence>
<dbReference type="PANTHER" id="PTHR43537:SF34">
    <property type="entry name" value="PYRUVATE DEHYDROGENASE COMPLEX REPRESSOR"/>
    <property type="match status" value="1"/>
</dbReference>
<evidence type="ECO:0000256" key="2">
    <source>
        <dbReference type="ARBA" id="ARBA00023015"/>
    </source>
</evidence>
<keyword evidence="3" id="KW-0238">DNA-binding</keyword>
<evidence type="ECO:0000256" key="4">
    <source>
        <dbReference type="ARBA" id="ARBA00023163"/>
    </source>
</evidence>
<dbReference type="InterPro" id="IPR008920">
    <property type="entry name" value="TF_FadR/GntR_C"/>
</dbReference>
<gene>
    <name evidence="8" type="primary">pdhR_2</name>
    <name evidence="8" type="ORF">A8U91_04093</name>
</gene>
<feature type="domain" description="HTH gntR-type" evidence="7">
    <location>
        <begin position="62"/>
        <end position="130"/>
    </location>
</feature>
<name>A0A1B8NYH3_HALEL</name>
<dbReference type="SMART" id="SM00895">
    <property type="entry name" value="FCD"/>
    <property type="match status" value="1"/>
</dbReference>
<dbReference type="PRINTS" id="PR00035">
    <property type="entry name" value="HTHGNTR"/>
</dbReference>
<proteinExistence type="predicted"/>
<dbReference type="PATRIC" id="fig|2746.7.peg.4210"/>
<dbReference type="SMART" id="SM00345">
    <property type="entry name" value="HTH_GNTR"/>
    <property type="match status" value="1"/>
</dbReference>
<dbReference type="GO" id="GO:0003677">
    <property type="term" value="F:DNA binding"/>
    <property type="evidence" value="ECO:0007669"/>
    <property type="project" value="UniProtKB-KW"/>
</dbReference>
<comment type="caution">
    <text evidence="8">The sequence shown here is derived from an EMBL/GenBank/DDBJ whole genome shotgun (WGS) entry which is preliminary data.</text>
</comment>
<dbReference type="GO" id="GO:0003700">
    <property type="term" value="F:DNA-binding transcription factor activity"/>
    <property type="evidence" value="ECO:0007669"/>
    <property type="project" value="InterPro"/>
</dbReference>
<dbReference type="InterPro" id="IPR036388">
    <property type="entry name" value="WH-like_DNA-bd_sf"/>
</dbReference>
<evidence type="ECO:0000256" key="1">
    <source>
        <dbReference type="ARBA" id="ARBA00022491"/>
    </source>
</evidence>
<evidence type="ECO:0000313" key="9">
    <source>
        <dbReference type="Proteomes" id="UP000092504"/>
    </source>
</evidence>
<comment type="function">
    <text evidence="5">Transcriptional repressor for the pyruvate dehydrogenase complex genes aceEF and lpd.</text>
</comment>
<organism evidence="8 9">
    <name type="scientific">Halomonas elongata</name>
    <dbReference type="NCBI Taxonomy" id="2746"/>
    <lineage>
        <taxon>Bacteria</taxon>
        <taxon>Pseudomonadati</taxon>
        <taxon>Pseudomonadota</taxon>
        <taxon>Gammaproteobacteria</taxon>
        <taxon>Oceanospirillales</taxon>
        <taxon>Halomonadaceae</taxon>
        <taxon>Halomonas</taxon>
    </lineage>
</organism>
<evidence type="ECO:0000259" key="7">
    <source>
        <dbReference type="PROSITE" id="PS50949"/>
    </source>
</evidence>
<dbReference type="Gene3D" id="1.10.10.10">
    <property type="entry name" value="Winged helix-like DNA-binding domain superfamily/Winged helix DNA-binding domain"/>
    <property type="match status" value="1"/>
</dbReference>
<evidence type="ECO:0000256" key="6">
    <source>
        <dbReference type="ARBA" id="ARBA00039592"/>
    </source>
</evidence>
<dbReference type="Proteomes" id="UP000092504">
    <property type="component" value="Unassembled WGS sequence"/>
</dbReference>
<dbReference type="SUPFAM" id="SSF48008">
    <property type="entry name" value="GntR ligand-binding domain-like"/>
    <property type="match status" value="1"/>
</dbReference>
<dbReference type="Pfam" id="PF07729">
    <property type="entry name" value="FCD"/>
    <property type="match status" value="1"/>
</dbReference>
<dbReference type="SUPFAM" id="SSF46785">
    <property type="entry name" value="Winged helix' DNA-binding domain"/>
    <property type="match status" value="1"/>
</dbReference>
<reference evidence="8 9" key="1">
    <citation type="submission" date="2016-06" db="EMBL/GenBank/DDBJ databases">
        <title>Genome sequence of halotolerant plant growth promoting strain of Halomonas elongata HEK1 isolated from salterns of Rann of Kutch, Gujarat, India.</title>
        <authorList>
            <person name="Gaba S."/>
            <person name="Singh R.N."/>
            <person name="Abrol S."/>
            <person name="Kaushik R."/>
            <person name="Saxena A.K."/>
        </authorList>
    </citation>
    <scope>NUCLEOTIDE SEQUENCE [LARGE SCALE GENOMIC DNA]</scope>
    <source>
        <strain evidence="8 9">HEK1</strain>
    </source>
</reference>
<dbReference type="EMBL" id="MAJD01000002">
    <property type="protein sequence ID" value="OBX35023.1"/>
    <property type="molecule type" value="Genomic_DNA"/>
</dbReference>
<sequence>MTVNFPPFALPSPLGLPCESNFHQKAPRLLLVIPISRRYHAALMLDSAAKVPEMSYQPVRQPRLADVITERLEGLILEGSLKPGQRLPPERELAERFGVSRPSVREAIQKLAARGLLASRQGGGTFITEALHNGYGDPLLDMLSRHSEFHLDLLEFRDAMESLSAYYAALRSTPTDRAMLLERFEELEACFAKRDPASEAKADAAFHLAIAEAAHNVMLLHTIRGIFHQLERSIVDNLGHLLDKPDARQQLMAQHRALLDAILEGRAEDARTRSHEHLVYVEEGLLEVARAETRAQRSLRRAQAMPTAPS</sequence>
<protein>
    <recommendedName>
        <fullName evidence="6">Pyruvate dehydrogenase complex repressor</fullName>
    </recommendedName>
</protein>
<dbReference type="CDD" id="cd07377">
    <property type="entry name" value="WHTH_GntR"/>
    <property type="match status" value="1"/>
</dbReference>
<dbReference type="PROSITE" id="PS50949">
    <property type="entry name" value="HTH_GNTR"/>
    <property type="match status" value="1"/>
</dbReference>
<dbReference type="Gene3D" id="1.20.120.530">
    <property type="entry name" value="GntR ligand-binding domain-like"/>
    <property type="match status" value="1"/>
</dbReference>
<keyword evidence="8" id="KW-0670">Pyruvate</keyword>
<dbReference type="AlphaFoldDB" id="A0A1B8NYH3"/>
<evidence type="ECO:0000256" key="3">
    <source>
        <dbReference type="ARBA" id="ARBA00023125"/>
    </source>
</evidence>
<keyword evidence="1" id="KW-0678">Repressor</keyword>
<dbReference type="InterPro" id="IPR011711">
    <property type="entry name" value="GntR_C"/>
</dbReference>
<dbReference type="PANTHER" id="PTHR43537">
    <property type="entry name" value="TRANSCRIPTIONAL REGULATOR, GNTR FAMILY"/>
    <property type="match status" value="1"/>
</dbReference>
<keyword evidence="2" id="KW-0805">Transcription regulation</keyword>
<accession>A0A1B8NYH3</accession>
<dbReference type="InterPro" id="IPR036390">
    <property type="entry name" value="WH_DNA-bd_sf"/>
</dbReference>